<dbReference type="SUPFAM" id="SSF53474">
    <property type="entry name" value="alpha/beta-Hydrolases"/>
    <property type="match status" value="1"/>
</dbReference>
<dbReference type="PANTHER" id="PTHR11757">
    <property type="entry name" value="PROTEASE FAMILY S9A OLIGOPEPTIDASE"/>
    <property type="match status" value="1"/>
</dbReference>
<evidence type="ECO:0000313" key="7">
    <source>
        <dbReference type="EMBL" id="BAS19579.1"/>
    </source>
</evidence>
<feature type="domain" description="Peptidase S9 prolyl oligopeptidase catalytic" evidence="5">
    <location>
        <begin position="506"/>
        <end position="722"/>
    </location>
</feature>
<dbReference type="InterPro" id="IPR029058">
    <property type="entry name" value="AB_hydrolase_fold"/>
</dbReference>
<comment type="similarity">
    <text evidence="1">Belongs to the peptidase S9A family.</text>
</comment>
<evidence type="ECO:0000256" key="4">
    <source>
        <dbReference type="ARBA" id="ARBA00022825"/>
    </source>
</evidence>
<sequence length="725" mass="82463">MAEQNLTPPVPKKVEHRREHHGDVFIDPYEWLRDKESEEVLNYLKAEAEYTEAVTADQQPLRESIFNEIKDRTLLSDLTVPNRIGDWWYYSRMVPGGQYPVFYRYPALHEGDEVVRYTPPTVTPGEVLEGEVIILDCNEYAKDMEFFSLGSFQPARNGKLLSISVDEKGDERYEQRFLNMETGAFLEDTIPNIAAGSFFINHAEQLIYLVPDESWRPWRVYVHDVGQDTEDHLIYEEPDNTMWLGAAMSSDRSSVVITSSNSEYTEVRLIPTREPKGEPTLLIPKSAGIEYYAEPLNIAGEQHLLIQHDYNALNSELVLADMPREGESLEEYAQRWVPVIRHSEHVRLEGFTFTATHLVVTARADTTTRIFLAPREQLPIQWRRRRPAGVTFMEPAGFDEELYTASVLRAENYSPVLRIAYTSFLTPRRVYDYFPMSQTLLLRRETPVLGGYNREDYRAYRDWAPAADGTLIPISVIHRADLDMSKPHPVIQYGYGSYESSMDPMFSIPMLSILDRGVIYVIAHIRGGGEMGRSWYQNGKKLAKKNTFTDFVDVTSYIAAKPWADEAHIGCYGGSAGGLLMGAVLNLAPEKYAACLAAVPFVDALTTILDPELPLSAMEWEEWGNPIEDPEVYAYMKSYTPYENIRPVRYPAIAAVTSLHDTRVLYVEPAKWVAALREQIDPSSPVPLLKIDMSGGHGGGSGRYTRWREIAWDYAFLLSNLGVTE</sequence>
<evidence type="ECO:0000259" key="6">
    <source>
        <dbReference type="Pfam" id="PF02897"/>
    </source>
</evidence>
<dbReference type="PRINTS" id="PR00862">
    <property type="entry name" value="PROLIGOPTASE"/>
</dbReference>
<evidence type="ECO:0000259" key="5">
    <source>
        <dbReference type="Pfam" id="PF00326"/>
    </source>
</evidence>
<evidence type="ECO:0000313" key="8">
    <source>
        <dbReference type="Proteomes" id="UP000066203"/>
    </source>
</evidence>
<keyword evidence="3" id="KW-0378">Hydrolase</keyword>
<dbReference type="InterPro" id="IPR051543">
    <property type="entry name" value="Serine_Peptidase_S9A"/>
</dbReference>
<reference evidence="8" key="1">
    <citation type="submission" date="2015-08" db="EMBL/GenBank/DDBJ databases">
        <title>Complete genome sequence of Rothia mucilaginosa strain NUM-Rm6536.</title>
        <authorList>
            <person name="Nambu T."/>
        </authorList>
    </citation>
    <scope>NUCLEOTIDE SEQUENCE [LARGE SCALE GENOMIC DNA]</scope>
    <source>
        <strain evidence="8">NUM-Rm6536</strain>
    </source>
</reference>
<dbReference type="InterPro" id="IPR002470">
    <property type="entry name" value="Peptidase_S9A"/>
</dbReference>
<dbReference type="Gene3D" id="3.40.50.1820">
    <property type="entry name" value="alpha/beta hydrolase"/>
    <property type="match status" value="1"/>
</dbReference>
<dbReference type="Proteomes" id="UP000066203">
    <property type="component" value="Chromosome"/>
</dbReference>
<feature type="domain" description="Peptidase S9A N-terminal" evidence="6">
    <location>
        <begin position="8"/>
        <end position="439"/>
    </location>
</feature>
<dbReference type="InterPro" id="IPR023302">
    <property type="entry name" value="Pept_S9A_N"/>
</dbReference>
<protein>
    <submittedName>
        <fullName evidence="7">Protease II</fullName>
    </submittedName>
</protein>
<evidence type="ECO:0000256" key="1">
    <source>
        <dbReference type="ARBA" id="ARBA00005228"/>
    </source>
</evidence>
<accession>A0A0K2RXM7</accession>
<keyword evidence="4" id="KW-0720">Serine protease</keyword>
<dbReference type="Gene3D" id="2.130.10.120">
    <property type="entry name" value="Prolyl oligopeptidase, N-terminal domain"/>
    <property type="match status" value="1"/>
</dbReference>
<evidence type="ECO:0000256" key="3">
    <source>
        <dbReference type="ARBA" id="ARBA00022801"/>
    </source>
</evidence>
<proteinExistence type="inferred from homology"/>
<dbReference type="EMBL" id="AP014938">
    <property type="protein sequence ID" value="BAS19579.1"/>
    <property type="molecule type" value="Genomic_DNA"/>
</dbReference>
<dbReference type="PANTHER" id="PTHR11757:SF19">
    <property type="entry name" value="PROLYL ENDOPEPTIDASE-LIKE"/>
    <property type="match status" value="1"/>
</dbReference>
<dbReference type="InterPro" id="IPR001375">
    <property type="entry name" value="Peptidase_S9_cat"/>
</dbReference>
<keyword evidence="2 7" id="KW-0645">Protease</keyword>
<dbReference type="Pfam" id="PF00326">
    <property type="entry name" value="Peptidase_S9"/>
    <property type="match status" value="1"/>
</dbReference>
<organism evidence="7">
    <name type="scientific">Rothia mucilaginosa</name>
    <dbReference type="NCBI Taxonomy" id="43675"/>
    <lineage>
        <taxon>Bacteria</taxon>
        <taxon>Bacillati</taxon>
        <taxon>Actinomycetota</taxon>
        <taxon>Actinomycetes</taxon>
        <taxon>Micrococcales</taxon>
        <taxon>Micrococcaceae</taxon>
        <taxon>Rothia</taxon>
    </lineage>
</organism>
<dbReference type="Pfam" id="PF02897">
    <property type="entry name" value="Peptidase_S9_N"/>
    <property type="match status" value="1"/>
</dbReference>
<dbReference type="RefSeq" id="WP_060823775.1">
    <property type="nucleotide sequence ID" value="NZ_AP014938.1"/>
</dbReference>
<dbReference type="AlphaFoldDB" id="A0A0K2RXM7"/>
<gene>
    <name evidence="7" type="ORF">RM6536_0332</name>
</gene>
<dbReference type="GO" id="GO:0006508">
    <property type="term" value="P:proteolysis"/>
    <property type="evidence" value="ECO:0007669"/>
    <property type="project" value="UniProtKB-KW"/>
</dbReference>
<dbReference type="SUPFAM" id="SSF50993">
    <property type="entry name" value="Peptidase/esterase 'gauge' domain"/>
    <property type="match status" value="1"/>
</dbReference>
<evidence type="ECO:0000256" key="2">
    <source>
        <dbReference type="ARBA" id="ARBA00022670"/>
    </source>
</evidence>
<name>A0A0K2RXM7_9MICC</name>
<dbReference type="PATRIC" id="fig|43675.28.peg.336"/>
<dbReference type="GO" id="GO:0004252">
    <property type="term" value="F:serine-type endopeptidase activity"/>
    <property type="evidence" value="ECO:0007669"/>
    <property type="project" value="InterPro"/>
</dbReference>